<dbReference type="GO" id="GO:0055129">
    <property type="term" value="P:L-proline biosynthetic process"/>
    <property type="evidence" value="ECO:0007669"/>
    <property type="project" value="TreeGrafter"/>
</dbReference>
<keyword evidence="2 4" id="KW-0521">NADP</keyword>
<sequence>MSALNKTLCILGCGNLGTAILTSLIRNPPTNLSTNSPIFTNIIACVRSAASEIRLKQSLPQSSHISTTTTTDTPPLSAVRSSSVIILAIDPADIQKTLTQPDLASALSNKLLISVAAGWTHDQLAKTLSPHTARIIRTLPNIAAQVSESLTAIEDTPSSTASPADKSLTDAIFARIGRTVHVKPAHMDAITAVGGSTPAFFAVICDAMIDAAVAVGLPREVAQIAVFQAMKGSAAMMQSGVLPAALRDQGTSPEGCTIAGVMQLEEKGVRGGVGRAVREAVTVARLMGDGGHVNDTRRE</sequence>
<dbReference type="GO" id="GO:0004735">
    <property type="term" value="F:pyrroline-5-carboxylate reductase activity"/>
    <property type="evidence" value="ECO:0007669"/>
    <property type="project" value="InterPro"/>
</dbReference>
<feature type="domain" description="Pyrroline-5-carboxylate reductase catalytic N-terminal" evidence="5">
    <location>
        <begin position="8"/>
        <end position="118"/>
    </location>
</feature>
<accession>A0A2I1CRT0</accession>
<organism evidence="7 8">
    <name type="scientific">Aspergillus campestris (strain IBT 28561)</name>
    <dbReference type="NCBI Taxonomy" id="1392248"/>
    <lineage>
        <taxon>Eukaryota</taxon>
        <taxon>Fungi</taxon>
        <taxon>Dikarya</taxon>
        <taxon>Ascomycota</taxon>
        <taxon>Pezizomycotina</taxon>
        <taxon>Eurotiomycetes</taxon>
        <taxon>Eurotiomycetidae</taxon>
        <taxon>Eurotiales</taxon>
        <taxon>Aspergillaceae</taxon>
        <taxon>Aspergillus</taxon>
        <taxon>Aspergillus subgen. Circumdati</taxon>
    </lineage>
</organism>
<comment type="similarity">
    <text evidence="1">Belongs to the pyrroline-5-carboxylate reductase family.</text>
</comment>
<dbReference type="Pfam" id="PF03807">
    <property type="entry name" value="F420_oxidored"/>
    <property type="match status" value="1"/>
</dbReference>
<dbReference type="RefSeq" id="XP_024688921.1">
    <property type="nucleotide sequence ID" value="XM_024833913.1"/>
</dbReference>
<evidence type="ECO:0000313" key="7">
    <source>
        <dbReference type="EMBL" id="PKY00327.1"/>
    </source>
</evidence>
<evidence type="ECO:0000256" key="4">
    <source>
        <dbReference type="PIRSR" id="PIRSR000193-1"/>
    </source>
</evidence>
<evidence type="ECO:0000256" key="3">
    <source>
        <dbReference type="ARBA" id="ARBA00023002"/>
    </source>
</evidence>
<dbReference type="SUPFAM" id="SSF48179">
    <property type="entry name" value="6-phosphogluconate dehydrogenase C-terminal domain-like"/>
    <property type="match status" value="1"/>
</dbReference>
<dbReference type="InterPro" id="IPR029036">
    <property type="entry name" value="P5CR_dimer"/>
</dbReference>
<dbReference type="PIRSF" id="PIRSF000193">
    <property type="entry name" value="Pyrrol-5-carb_rd"/>
    <property type="match status" value="1"/>
</dbReference>
<keyword evidence="3" id="KW-0560">Oxidoreductase</keyword>
<evidence type="ECO:0000313" key="8">
    <source>
        <dbReference type="Proteomes" id="UP000234254"/>
    </source>
</evidence>
<dbReference type="Gene3D" id="1.10.3730.10">
    <property type="entry name" value="ProC C-terminal domain-like"/>
    <property type="match status" value="1"/>
</dbReference>
<dbReference type="SUPFAM" id="SSF51735">
    <property type="entry name" value="NAD(P)-binding Rossmann-fold domains"/>
    <property type="match status" value="1"/>
</dbReference>
<name>A0A2I1CRT0_ASPC2</name>
<dbReference type="FunFam" id="1.10.3730.10:FF:000001">
    <property type="entry name" value="Pyrroline-5-carboxylate reductase"/>
    <property type="match status" value="1"/>
</dbReference>
<evidence type="ECO:0000259" key="5">
    <source>
        <dbReference type="Pfam" id="PF03807"/>
    </source>
</evidence>
<dbReference type="PANTHER" id="PTHR11645:SF27">
    <property type="entry name" value="HYPOTHETICAL PYRROLINE-5-CARBOXYLATE REDUCTASE (EUROFUNG)"/>
    <property type="match status" value="1"/>
</dbReference>
<dbReference type="InterPro" id="IPR036291">
    <property type="entry name" value="NAD(P)-bd_dom_sf"/>
</dbReference>
<dbReference type="AlphaFoldDB" id="A0A2I1CRT0"/>
<feature type="binding site" evidence="4">
    <location>
        <begin position="88"/>
        <end position="91"/>
    </location>
    <ligand>
        <name>NADP(+)</name>
        <dbReference type="ChEBI" id="CHEBI:58349"/>
    </ligand>
</feature>
<dbReference type="InterPro" id="IPR000304">
    <property type="entry name" value="Pyrroline-COOH_reductase"/>
</dbReference>
<evidence type="ECO:0000259" key="6">
    <source>
        <dbReference type="Pfam" id="PF14748"/>
    </source>
</evidence>
<feature type="domain" description="Pyrroline-5-carboxylate reductase dimerisation" evidence="6">
    <location>
        <begin position="185"/>
        <end position="285"/>
    </location>
</feature>
<dbReference type="InterPro" id="IPR028939">
    <property type="entry name" value="P5C_Rdtase_cat_N"/>
</dbReference>
<proteinExistence type="inferred from homology"/>
<dbReference type="EMBL" id="MSFM01000015">
    <property type="protein sequence ID" value="PKY00327.1"/>
    <property type="molecule type" value="Genomic_DNA"/>
</dbReference>
<dbReference type="Gene3D" id="3.40.50.720">
    <property type="entry name" value="NAD(P)-binding Rossmann-like Domain"/>
    <property type="match status" value="1"/>
</dbReference>
<evidence type="ECO:0000256" key="1">
    <source>
        <dbReference type="ARBA" id="ARBA00005525"/>
    </source>
</evidence>
<comment type="caution">
    <text evidence="7">The sequence shown here is derived from an EMBL/GenBank/DDBJ whole genome shotgun (WGS) entry which is preliminary data.</text>
</comment>
<dbReference type="OrthoDB" id="10263291at2759"/>
<keyword evidence="8" id="KW-1185">Reference proteome</keyword>
<dbReference type="NCBIfam" id="TIGR00112">
    <property type="entry name" value="proC"/>
    <property type="match status" value="1"/>
</dbReference>
<protein>
    <submittedName>
        <fullName evidence="7">Pyrroline-5-carboxylate reductase</fullName>
    </submittedName>
</protein>
<feature type="binding site" evidence="4">
    <location>
        <position position="36"/>
    </location>
    <ligand>
        <name>NADP(+)</name>
        <dbReference type="ChEBI" id="CHEBI:58349"/>
    </ligand>
</feature>
<dbReference type="Pfam" id="PF14748">
    <property type="entry name" value="P5CR_dimer"/>
    <property type="match status" value="1"/>
</dbReference>
<dbReference type="GeneID" id="36541437"/>
<dbReference type="InterPro" id="IPR008927">
    <property type="entry name" value="6-PGluconate_DH-like_C_sf"/>
</dbReference>
<dbReference type="HAMAP" id="MF_01925">
    <property type="entry name" value="P5C_reductase"/>
    <property type="match status" value="1"/>
</dbReference>
<dbReference type="VEuPathDB" id="FungiDB:P168DRAFT_244154"/>
<evidence type="ECO:0000256" key="2">
    <source>
        <dbReference type="ARBA" id="ARBA00022857"/>
    </source>
</evidence>
<feature type="binding site" evidence="4">
    <location>
        <begin position="11"/>
        <end position="16"/>
    </location>
    <ligand>
        <name>NADP(+)</name>
        <dbReference type="ChEBI" id="CHEBI:58349"/>
    </ligand>
</feature>
<gene>
    <name evidence="7" type="ORF">P168DRAFT_244154</name>
</gene>
<dbReference type="PANTHER" id="PTHR11645">
    <property type="entry name" value="PYRROLINE-5-CARBOXYLATE REDUCTASE"/>
    <property type="match status" value="1"/>
</dbReference>
<reference evidence="7" key="1">
    <citation type="submission" date="2016-12" db="EMBL/GenBank/DDBJ databases">
        <title>The genomes of Aspergillus section Nigri reveals drivers in fungal speciation.</title>
        <authorList>
            <consortium name="DOE Joint Genome Institute"/>
            <person name="Vesth T.C."/>
            <person name="Nybo J."/>
            <person name="Theobald S."/>
            <person name="Brandl J."/>
            <person name="Frisvad J.C."/>
            <person name="Nielsen K.F."/>
            <person name="Lyhne E.K."/>
            <person name="Kogle M.E."/>
            <person name="Kuo A."/>
            <person name="Riley R."/>
            <person name="Clum A."/>
            <person name="Nolan M."/>
            <person name="Lipzen A."/>
            <person name="Salamov A."/>
            <person name="Henrissat B."/>
            <person name="Wiebenga A."/>
            <person name="De vries R.P."/>
            <person name="Grigoriev I.V."/>
            <person name="Mortensen U.H."/>
            <person name="Andersen M.R."/>
            <person name="Baker S.E."/>
        </authorList>
    </citation>
    <scope>NUCLEOTIDE SEQUENCE</scope>
    <source>
        <strain evidence="7">IBT 28561</strain>
    </source>
</reference>
<dbReference type="Proteomes" id="UP000234254">
    <property type="component" value="Unassembled WGS sequence"/>
</dbReference>